<dbReference type="RefSeq" id="XP_033463410.1">
    <property type="nucleotide sequence ID" value="XM_033604003.1"/>
</dbReference>
<feature type="region of interest" description="Disordered" evidence="4">
    <location>
        <begin position="396"/>
        <end position="420"/>
    </location>
</feature>
<evidence type="ECO:0000256" key="3">
    <source>
        <dbReference type="ARBA" id="ARBA00022840"/>
    </source>
</evidence>
<feature type="compositionally biased region" description="Polar residues" evidence="4">
    <location>
        <begin position="15"/>
        <end position="25"/>
    </location>
</feature>
<reference evidence="7" key="1">
    <citation type="submission" date="2020-01" db="EMBL/GenBank/DDBJ databases">
        <authorList>
            <consortium name="DOE Joint Genome Institute"/>
            <person name="Haridas S."/>
            <person name="Albert R."/>
            <person name="Binder M."/>
            <person name="Bloem J."/>
            <person name="Labutti K."/>
            <person name="Salamov A."/>
            <person name="Andreopoulos B."/>
            <person name="Baker S.E."/>
            <person name="Barry K."/>
            <person name="Bills G."/>
            <person name="Bluhm B.H."/>
            <person name="Cannon C."/>
            <person name="Castanera R."/>
            <person name="Culley D.E."/>
            <person name="Daum C."/>
            <person name="Ezra D."/>
            <person name="Gonzalez J.B."/>
            <person name="Henrissat B."/>
            <person name="Kuo A."/>
            <person name="Liang C."/>
            <person name="Lipzen A."/>
            <person name="Lutzoni F."/>
            <person name="Magnuson J."/>
            <person name="Mondo S."/>
            <person name="Nolan M."/>
            <person name="Ohm R."/>
            <person name="Pangilinan J."/>
            <person name="Park H.-J."/>
            <person name="Ramirez L."/>
            <person name="Alfaro M."/>
            <person name="Sun H."/>
            <person name="Tritt A."/>
            <person name="Yoshinaga Y."/>
            <person name="Zwiers L.-H."/>
            <person name="Turgeon B.G."/>
            <person name="Goodwin S.B."/>
            <person name="Spatafora J.W."/>
            <person name="Crous P.W."/>
            <person name="Grigoriev I.V."/>
        </authorList>
    </citation>
    <scope>NUCLEOTIDE SEQUENCE</scope>
    <source>
        <strain evidence="7">CBS 342.82</strain>
    </source>
</reference>
<dbReference type="SUPFAM" id="SSF52540">
    <property type="entry name" value="P-loop containing nucleoside triphosphate hydrolases"/>
    <property type="match status" value="2"/>
</dbReference>
<evidence type="ECO:0000313" key="6">
    <source>
        <dbReference type="Proteomes" id="UP000504637"/>
    </source>
</evidence>
<reference evidence="7" key="2">
    <citation type="submission" date="2020-04" db="EMBL/GenBank/DDBJ databases">
        <authorList>
            <consortium name="NCBI Genome Project"/>
        </authorList>
    </citation>
    <scope>NUCLEOTIDE SEQUENCE</scope>
    <source>
        <strain evidence="7">CBS 342.82</strain>
    </source>
</reference>
<accession>A0A6J3MFE5</accession>
<feature type="domain" description="ABC transporter" evidence="5">
    <location>
        <begin position="474"/>
        <end position="707"/>
    </location>
</feature>
<dbReference type="PANTHER" id="PTHR19211">
    <property type="entry name" value="ATP-BINDING TRANSPORT PROTEIN-RELATED"/>
    <property type="match status" value="1"/>
</dbReference>
<proteinExistence type="predicted"/>
<evidence type="ECO:0000256" key="4">
    <source>
        <dbReference type="SAM" id="MobiDB-lite"/>
    </source>
</evidence>
<keyword evidence="2" id="KW-0547">Nucleotide-binding</keyword>
<dbReference type="CDD" id="cd03221">
    <property type="entry name" value="ABCF_EF-3"/>
    <property type="match status" value="1"/>
</dbReference>
<name>A0A6J3MFE5_9PEZI</name>
<evidence type="ECO:0000313" key="7">
    <source>
        <dbReference type="RefSeq" id="XP_033463410.1"/>
    </source>
</evidence>
<sequence>MAPRRNKDSEKSDGHSGTASKLTVTAQQSRFHTEMDEDNTLKEIVVKDLSISIGNRELLSHADLQLQRGRKYILHGRNGIGKSTLLTAIATDQIPNIPRGVKVLLLGQVESEAEGDVATKPSEQPESVLQYVLRADRKRERLLREANQLSTAFEDIANPLAAVQVYRRISHERLEDKVAVARLLATRRSGARGAKSRQVLNQLEEELARSVERLSAEVVPDEMSEESRKGAEMLAEVQLSLELMDAAGAESKARSVLSGLGFSAESIEQPRANLSGGWKTRCSLAAALCQSVDLLLLDEPTNYLDLPSIIWLENYIQEIDETTTVMVVTHDRAFGDGVAEELLVLRESQLQRFRGNLSQYEMDRLKTFKYLTRMKDAQDKQKKHIQASIDSNLQAARRNGDDKKLKQAASRKKKLDERMGMEVSAKGTRFKLNRDLAGYHLTNRAEIEPPSFDPPVVITIPTEPPDLRFPGSLVSLEKVNFSYTVGKKRIPILKDIDLTIHPGDRIGLCGLNGSGKSTLVSLIMAANAAATPSSGTITRHTRARFGLYSQQSVEELHTLAVAGPQLTALSHLMSILGPSADVEKEARSLLSGVGLAGRVASDVPLGLLSGGQKVRLALAKLFCPTPPHLLVLDEVTTHLDTDTIQALVTALRRYQGAILLVTHDRFFMRCLIEGESMKALAARNRPMTEDGEDDESDEGSDDGDSSDGDDGTTSRRTRVIYRLSKGKLIKLDRGMEQYEEIAARSASKLGKA</sequence>
<dbReference type="Pfam" id="PF00005">
    <property type="entry name" value="ABC_tran"/>
    <property type="match status" value="2"/>
</dbReference>
<dbReference type="InterPro" id="IPR017871">
    <property type="entry name" value="ABC_transporter-like_CS"/>
</dbReference>
<dbReference type="Proteomes" id="UP000504637">
    <property type="component" value="Unplaced"/>
</dbReference>
<evidence type="ECO:0000256" key="2">
    <source>
        <dbReference type="ARBA" id="ARBA00022741"/>
    </source>
</evidence>
<dbReference type="InterPro" id="IPR003593">
    <property type="entry name" value="AAA+_ATPase"/>
</dbReference>
<dbReference type="GO" id="GO:0016887">
    <property type="term" value="F:ATP hydrolysis activity"/>
    <property type="evidence" value="ECO:0007669"/>
    <property type="project" value="InterPro"/>
</dbReference>
<keyword evidence="3" id="KW-0067">ATP-binding</keyword>
<evidence type="ECO:0000259" key="5">
    <source>
        <dbReference type="PROSITE" id="PS50893"/>
    </source>
</evidence>
<keyword evidence="6" id="KW-1185">Reference proteome</keyword>
<gene>
    <name evidence="7" type="ORF">K489DRAFT_376785</name>
</gene>
<dbReference type="AlphaFoldDB" id="A0A6J3MFE5"/>
<dbReference type="GO" id="GO:0005524">
    <property type="term" value="F:ATP binding"/>
    <property type="evidence" value="ECO:0007669"/>
    <property type="project" value="UniProtKB-KW"/>
</dbReference>
<dbReference type="Gene3D" id="3.40.50.300">
    <property type="entry name" value="P-loop containing nucleotide triphosphate hydrolases"/>
    <property type="match status" value="2"/>
</dbReference>
<evidence type="ECO:0000256" key="1">
    <source>
        <dbReference type="ARBA" id="ARBA00022737"/>
    </source>
</evidence>
<feature type="domain" description="ABC transporter" evidence="5">
    <location>
        <begin position="44"/>
        <end position="372"/>
    </location>
</feature>
<dbReference type="InterPro" id="IPR027417">
    <property type="entry name" value="P-loop_NTPase"/>
</dbReference>
<dbReference type="PROSITE" id="PS50893">
    <property type="entry name" value="ABC_TRANSPORTER_2"/>
    <property type="match status" value="2"/>
</dbReference>
<organism evidence="7">
    <name type="scientific">Dissoconium aciculare CBS 342.82</name>
    <dbReference type="NCBI Taxonomy" id="1314786"/>
    <lineage>
        <taxon>Eukaryota</taxon>
        <taxon>Fungi</taxon>
        <taxon>Dikarya</taxon>
        <taxon>Ascomycota</taxon>
        <taxon>Pezizomycotina</taxon>
        <taxon>Dothideomycetes</taxon>
        <taxon>Dothideomycetidae</taxon>
        <taxon>Mycosphaerellales</taxon>
        <taxon>Dissoconiaceae</taxon>
        <taxon>Dissoconium</taxon>
    </lineage>
</organism>
<feature type="region of interest" description="Disordered" evidence="4">
    <location>
        <begin position="1"/>
        <end position="25"/>
    </location>
</feature>
<dbReference type="GeneID" id="54361803"/>
<dbReference type="OrthoDB" id="2110130at2759"/>
<dbReference type="InterPro" id="IPR003439">
    <property type="entry name" value="ABC_transporter-like_ATP-bd"/>
</dbReference>
<dbReference type="InterPro" id="IPR050611">
    <property type="entry name" value="ABCF"/>
</dbReference>
<feature type="compositionally biased region" description="Acidic residues" evidence="4">
    <location>
        <begin position="689"/>
        <end position="710"/>
    </location>
</feature>
<protein>
    <submittedName>
        <fullName evidence="7">ABC transporter domain-containing protein</fullName>
    </submittedName>
</protein>
<keyword evidence="1" id="KW-0677">Repeat</keyword>
<feature type="compositionally biased region" description="Basic and acidic residues" evidence="4">
    <location>
        <begin position="1"/>
        <end position="14"/>
    </location>
</feature>
<reference evidence="7" key="3">
    <citation type="submission" date="2025-08" db="UniProtKB">
        <authorList>
            <consortium name="RefSeq"/>
        </authorList>
    </citation>
    <scope>IDENTIFICATION</scope>
    <source>
        <strain evidence="7">CBS 342.82</strain>
    </source>
</reference>
<dbReference type="SMART" id="SM00382">
    <property type="entry name" value="AAA"/>
    <property type="match status" value="2"/>
</dbReference>
<dbReference type="PANTHER" id="PTHR19211:SF135">
    <property type="entry name" value="ATPASE, PUTATIVE (AFU_ORTHOLOGUE AFUA_1G16440)-RELATED"/>
    <property type="match status" value="1"/>
</dbReference>
<feature type="region of interest" description="Disordered" evidence="4">
    <location>
        <begin position="682"/>
        <end position="716"/>
    </location>
</feature>
<dbReference type="PROSITE" id="PS00211">
    <property type="entry name" value="ABC_TRANSPORTER_1"/>
    <property type="match status" value="1"/>
</dbReference>